<reference evidence="2 3" key="1">
    <citation type="submission" date="2017-04" db="EMBL/GenBank/DDBJ databases">
        <title>Genome Sequence of the Model Brown-Rot Fungus Postia placenta SB12.</title>
        <authorList>
            <consortium name="DOE Joint Genome Institute"/>
            <person name="Gaskell J."/>
            <person name="Kersten P."/>
            <person name="Larrondo L.F."/>
            <person name="Canessa P."/>
            <person name="Martinez D."/>
            <person name="Hibbett D."/>
            <person name="Schmoll M."/>
            <person name="Kubicek C.P."/>
            <person name="Martinez A.T."/>
            <person name="Yadav J."/>
            <person name="Master E."/>
            <person name="Magnuson J.K."/>
            <person name="James T."/>
            <person name="Yaver D."/>
            <person name="Berka R."/>
            <person name="Labutti K."/>
            <person name="Lipzen A."/>
            <person name="Aerts A."/>
            <person name="Barry K."/>
            <person name="Henrissat B."/>
            <person name="Blanchette R."/>
            <person name="Grigoriev I."/>
            <person name="Cullen D."/>
        </authorList>
    </citation>
    <scope>NUCLEOTIDE SEQUENCE [LARGE SCALE GENOMIC DNA]</scope>
    <source>
        <strain evidence="2 3">MAD-698-R-SB12</strain>
    </source>
</reference>
<evidence type="ECO:0000256" key="1">
    <source>
        <dbReference type="SAM" id="SignalP"/>
    </source>
</evidence>
<feature type="chain" id="PRO_5010864691" evidence="1">
    <location>
        <begin position="21"/>
        <end position="228"/>
    </location>
</feature>
<evidence type="ECO:0000313" key="2">
    <source>
        <dbReference type="EMBL" id="OSX62530.1"/>
    </source>
</evidence>
<gene>
    <name evidence="2" type="ORF">POSPLADRAFT_1033307</name>
</gene>
<feature type="signal peptide" evidence="1">
    <location>
        <begin position="1"/>
        <end position="20"/>
    </location>
</feature>
<keyword evidence="3" id="KW-1185">Reference proteome</keyword>
<accession>A0A1X6N1Z7</accession>
<keyword evidence="1" id="KW-0732">Signal</keyword>
<dbReference type="AlphaFoldDB" id="A0A1X6N1Z7"/>
<dbReference type="EMBL" id="KZ110596">
    <property type="protein sequence ID" value="OSX62530.1"/>
    <property type="molecule type" value="Genomic_DNA"/>
</dbReference>
<dbReference type="RefSeq" id="XP_024339324.1">
    <property type="nucleotide sequence ID" value="XM_024476925.1"/>
</dbReference>
<proteinExistence type="predicted"/>
<dbReference type="OrthoDB" id="10276748at2759"/>
<evidence type="ECO:0000313" key="3">
    <source>
        <dbReference type="Proteomes" id="UP000194127"/>
    </source>
</evidence>
<sequence length="228" mass="25716">MRAFGYVLMLCSFSITNILAAPALNAHETPTLYRGSNANSPKLDNVRPKDAVMDGDKVSTTAKGISTFDRILPAWKADRNQLKNIWVLPDEAELTVLELTAVNDNRGTGHWNIRLTVEMTLEEFKEKLSNLNEKCKKRPLTAEEEASFKPKPKDNKNKKGKWTIEDLLAALERRGFGDLLTHSARDNYVVSGSHIARYDSYPYVARRSNMFAELPRSELDARGFDGLE</sequence>
<dbReference type="GeneID" id="36321876"/>
<protein>
    <submittedName>
        <fullName evidence="2">Uncharacterized protein</fullName>
    </submittedName>
</protein>
<name>A0A1X6N1Z7_9APHY</name>
<dbReference type="Proteomes" id="UP000194127">
    <property type="component" value="Unassembled WGS sequence"/>
</dbReference>
<organism evidence="2 3">
    <name type="scientific">Postia placenta MAD-698-R-SB12</name>
    <dbReference type="NCBI Taxonomy" id="670580"/>
    <lineage>
        <taxon>Eukaryota</taxon>
        <taxon>Fungi</taxon>
        <taxon>Dikarya</taxon>
        <taxon>Basidiomycota</taxon>
        <taxon>Agaricomycotina</taxon>
        <taxon>Agaricomycetes</taxon>
        <taxon>Polyporales</taxon>
        <taxon>Adustoporiaceae</taxon>
        <taxon>Rhodonia</taxon>
    </lineage>
</organism>